<accession>A0A8T0LCJ7</accession>
<proteinExistence type="predicted"/>
<dbReference type="AlphaFoldDB" id="A0A8T0LCJ7"/>
<protein>
    <submittedName>
        <fullName evidence="1">Uncharacterized protein</fullName>
    </submittedName>
</protein>
<name>A0A8T0LCJ7_PHAAN</name>
<evidence type="ECO:0000313" key="2">
    <source>
        <dbReference type="Proteomes" id="UP000743370"/>
    </source>
</evidence>
<dbReference type="Proteomes" id="UP000743370">
    <property type="component" value="Unassembled WGS sequence"/>
</dbReference>
<comment type="caution">
    <text evidence="1">The sequence shown here is derived from an EMBL/GenBank/DDBJ whole genome shotgun (WGS) entry which is preliminary data.</text>
</comment>
<evidence type="ECO:0000313" key="1">
    <source>
        <dbReference type="EMBL" id="KAG2409816.1"/>
    </source>
</evidence>
<dbReference type="EMBL" id="JABFOF010000001">
    <property type="protein sequence ID" value="KAG2409816.1"/>
    <property type="molecule type" value="Genomic_DNA"/>
</dbReference>
<reference evidence="1 2" key="1">
    <citation type="submission" date="2020-05" db="EMBL/GenBank/DDBJ databases">
        <title>Vigna angularis (adzuki bean) Var. LongXiaoDou No. 4 denovo assembly.</title>
        <authorList>
            <person name="Xiang H."/>
        </authorList>
    </citation>
    <scope>NUCLEOTIDE SEQUENCE [LARGE SCALE GENOMIC DNA]</scope>
    <source>
        <tissue evidence="1">Leaf</tissue>
    </source>
</reference>
<gene>
    <name evidence="1" type="ORF">HKW66_Vig0004810</name>
</gene>
<organism evidence="1 2">
    <name type="scientific">Phaseolus angularis</name>
    <name type="common">Azuki bean</name>
    <name type="synonym">Vigna angularis</name>
    <dbReference type="NCBI Taxonomy" id="3914"/>
    <lineage>
        <taxon>Eukaryota</taxon>
        <taxon>Viridiplantae</taxon>
        <taxon>Streptophyta</taxon>
        <taxon>Embryophyta</taxon>
        <taxon>Tracheophyta</taxon>
        <taxon>Spermatophyta</taxon>
        <taxon>Magnoliopsida</taxon>
        <taxon>eudicotyledons</taxon>
        <taxon>Gunneridae</taxon>
        <taxon>Pentapetalae</taxon>
        <taxon>rosids</taxon>
        <taxon>fabids</taxon>
        <taxon>Fabales</taxon>
        <taxon>Fabaceae</taxon>
        <taxon>Papilionoideae</taxon>
        <taxon>50 kb inversion clade</taxon>
        <taxon>NPAAA clade</taxon>
        <taxon>indigoferoid/millettioid clade</taxon>
        <taxon>Phaseoleae</taxon>
        <taxon>Vigna</taxon>
    </lineage>
</organism>
<sequence>MAHIRDALAIPRVETIEIPHMVALLWEQEHPEMVALLWEQEHPEMVALLWEQEHPEWLAFGSSSSRSSPLPNRPPRLFRCLLFFAREADTLSFCLPRKALRQTGHRASSAPLLRQLQPPCHCFSDPVCSLQTSTRLAAASHRSRRQSRRNLSSSVARRTREVLSLLRPYVSPTSTNSKLIHHSTYKYFITSVHPNPKLTEHLHSHQSKLQIRLRTCAVPAPSRPSISIPPGGASTSNPTLVLRPTSPLTLHCSSPTTASWVWISPPAATSPTATTLSVGRRSV</sequence>